<evidence type="ECO:0000313" key="3">
    <source>
        <dbReference type="Proteomes" id="UP001295684"/>
    </source>
</evidence>
<evidence type="ECO:0008006" key="4">
    <source>
        <dbReference type="Google" id="ProtNLM"/>
    </source>
</evidence>
<dbReference type="Proteomes" id="UP001295684">
    <property type="component" value="Unassembled WGS sequence"/>
</dbReference>
<comment type="caution">
    <text evidence="2">The sequence shown here is derived from an EMBL/GenBank/DDBJ whole genome shotgun (WGS) entry which is preliminary data.</text>
</comment>
<dbReference type="PANTHER" id="PTHR45964">
    <property type="entry name" value="WSCD FAMILY MEMBER CG9164"/>
    <property type="match status" value="1"/>
</dbReference>
<comment type="similarity">
    <text evidence="1">Belongs to the WSCD family.</text>
</comment>
<name>A0AAD1UG38_EUPCR</name>
<dbReference type="AlphaFoldDB" id="A0AAD1UG38"/>
<accession>A0AAD1UG38</accession>
<gene>
    <name evidence="2" type="ORF">ECRASSUSDP1_LOCUS7308</name>
</gene>
<dbReference type="InterPro" id="IPR051589">
    <property type="entry name" value="Sialate-O-sulfotransferase"/>
</dbReference>
<dbReference type="InterPro" id="IPR027417">
    <property type="entry name" value="P-loop_NTPase"/>
</dbReference>
<protein>
    <recommendedName>
        <fullName evidence="4">Sulfotransferase domain-containing protein</fullName>
    </recommendedName>
</protein>
<evidence type="ECO:0000256" key="1">
    <source>
        <dbReference type="ARBA" id="ARBA00010236"/>
    </source>
</evidence>
<dbReference type="Gene3D" id="3.40.50.300">
    <property type="entry name" value="P-loop containing nucleotide triphosphate hydrolases"/>
    <property type="match status" value="1"/>
</dbReference>
<reference evidence="2" key="1">
    <citation type="submission" date="2023-07" db="EMBL/GenBank/DDBJ databases">
        <authorList>
            <consortium name="AG Swart"/>
            <person name="Singh M."/>
            <person name="Singh A."/>
            <person name="Seah K."/>
            <person name="Emmerich C."/>
        </authorList>
    </citation>
    <scope>NUCLEOTIDE SEQUENCE</scope>
    <source>
        <strain evidence="2">DP1</strain>
    </source>
</reference>
<dbReference type="SUPFAM" id="SSF52540">
    <property type="entry name" value="P-loop containing nucleoside triphosphate hydrolases"/>
    <property type="match status" value="1"/>
</dbReference>
<organism evidence="2 3">
    <name type="scientific">Euplotes crassus</name>
    <dbReference type="NCBI Taxonomy" id="5936"/>
    <lineage>
        <taxon>Eukaryota</taxon>
        <taxon>Sar</taxon>
        <taxon>Alveolata</taxon>
        <taxon>Ciliophora</taxon>
        <taxon>Intramacronucleata</taxon>
        <taxon>Spirotrichea</taxon>
        <taxon>Hypotrichia</taxon>
        <taxon>Euplotida</taxon>
        <taxon>Euplotidae</taxon>
        <taxon>Moneuplotes</taxon>
    </lineage>
</organism>
<proteinExistence type="inferred from homology"/>
<dbReference type="EMBL" id="CAMPGE010007109">
    <property type="protein sequence ID" value="CAI2366037.1"/>
    <property type="molecule type" value="Genomic_DNA"/>
</dbReference>
<keyword evidence="3" id="KW-1185">Reference proteome</keyword>
<sequence>MGKFLGQYIFKCFQTDENSSEDEKEISIKTTDKPIIVKDTATNYSRNFASNSDNISQHRTSHKAGFSIVTDTGMMINAASPVCTPRSNSDLDDGDQSPLEGLKYFCTTLKTHPPKFLMSPKTFLEKPESHYLLGSELKLLPTNIRVVKSNFSKVALVSYPGSGESLLRSYLEEITKIFIADDCQQEYKLNPTLNKVWVVNTHFPLQRAKRFKVNKAVVLIRDPIETLVESKKKVVFTDTLELNSIRLERFDKDDHLDEESFDKWARFYNYWINPKRECLTYYIQYKDLTNSPEKVLKNLFCFLIGCSLSEISGTVLEKLIRKQCEKIEPPPCNIDEDDYYSCLSLLESPNVSNIISFMDQSEKKPVVSLRKSLMPTADFNTVCILDSSNRDIERKGSFQNPPQQYYFSLDEVKTSQHNTTQRFALAQRNDYSYLQAIHKESTQLNSMVINRAKEVKLFALNE</sequence>
<evidence type="ECO:0000313" key="2">
    <source>
        <dbReference type="EMBL" id="CAI2366037.1"/>
    </source>
</evidence>
<dbReference type="PANTHER" id="PTHR45964:SF5">
    <property type="entry name" value="WSCD FAMILY MEMBER CG9164"/>
    <property type="match status" value="1"/>
</dbReference>